<name>A0ABD3IE07_9MARC</name>
<dbReference type="InterPro" id="IPR001806">
    <property type="entry name" value="Small_GTPase"/>
</dbReference>
<dbReference type="GO" id="GO:0005525">
    <property type="term" value="F:GTP binding"/>
    <property type="evidence" value="ECO:0007669"/>
    <property type="project" value="UniProtKB-KW"/>
</dbReference>
<keyword evidence="9" id="KW-0636">Prenylation</keyword>
<evidence type="ECO:0000313" key="11">
    <source>
        <dbReference type="EMBL" id="KAL3701955.1"/>
    </source>
</evidence>
<proteinExistence type="inferred from homology"/>
<comment type="subcellular location">
    <subcellularLocation>
        <location evidence="10">Endomembrane system</location>
        <topology evidence="10">Lipid-anchor</topology>
    </subcellularLocation>
</comment>
<dbReference type="InterPro" id="IPR041833">
    <property type="entry name" value="Rab21"/>
</dbReference>
<dbReference type="FunFam" id="3.40.50.300:FF:000550">
    <property type="entry name" value="ras-related protein Rab-21"/>
    <property type="match status" value="1"/>
</dbReference>
<keyword evidence="4" id="KW-0547">Nucleotide-binding</keyword>
<evidence type="ECO:0000256" key="8">
    <source>
        <dbReference type="ARBA" id="ARBA00023288"/>
    </source>
</evidence>
<keyword evidence="6" id="KW-0342">GTP-binding</keyword>
<dbReference type="PROSITE" id="PS51421">
    <property type="entry name" value="RAS"/>
    <property type="match status" value="1"/>
</dbReference>
<dbReference type="NCBIfam" id="TIGR00231">
    <property type="entry name" value="small_GTP"/>
    <property type="match status" value="1"/>
</dbReference>
<protein>
    <recommendedName>
        <fullName evidence="2">Ras-related protein Rab-21</fullName>
    </recommendedName>
</protein>
<dbReference type="Proteomes" id="UP001633002">
    <property type="component" value="Unassembled WGS sequence"/>
</dbReference>
<evidence type="ECO:0000256" key="10">
    <source>
        <dbReference type="ARBA" id="ARBA00037868"/>
    </source>
</evidence>
<keyword evidence="5" id="KW-0653">Protein transport</keyword>
<dbReference type="Gene3D" id="3.40.50.300">
    <property type="entry name" value="P-loop containing nucleotide triphosphate hydrolases"/>
    <property type="match status" value="1"/>
</dbReference>
<comment type="caution">
    <text evidence="11">The sequence shown here is derived from an EMBL/GenBank/DDBJ whole genome shotgun (WGS) entry which is preliminary data.</text>
</comment>
<dbReference type="PROSITE" id="PS51419">
    <property type="entry name" value="RAB"/>
    <property type="match status" value="1"/>
</dbReference>
<evidence type="ECO:0000313" key="12">
    <source>
        <dbReference type="Proteomes" id="UP001633002"/>
    </source>
</evidence>
<dbReference type="GO" id="GO:0012505">
    <property type="term" value="C:endomembrane system"/>
    <property type="evidence" value="ECO:0007669"/>
    <property type="project" value="UniProtKB-SubCell"/>
</dbReference>
<comment type="similarity">
    <text evidence="1">Belongs to the small GTPase superfamily. Rab family.</text>
</comment>
<dbReference type="SMART" id="SM00174">
    <property type="entry name" value="RHO"/>
    <property type="match status" value="1"/>
</dbReference>
<dbReference type="EMBL" id="JBJQOH010000001">
    <property type="protein sequence ID" value="KAL3701955.1"/>
    <property type="molecule type" value="Genomic_DNA"/>
</dbReference>
<evidence type="ECO:0000256" key="1">
    <source>
        <dbReference type="ARBA" id="ARBA00006270"/>
    </source>
</evidence>
<evidence type="ECO:0000256" key="9">
    <source>
        <dbReference type="ARBA" id="ARBA00023289"/>
    </source>
</evidence>
<dbReference type="CDD" id="cd04123">
    <property type="entry name" value="Rab21"/>
    <property type="match status" value="1"/>
</dbReference>
<evidence type="ECO:0000256" key="3">
    <source>
        <dbReference type="ARBA" id="ARBA00022448"/>
    </source>
</evidence>
<keyword evidence="12" id="KW-1185">Reference proteome</keyword>
<evidence type="ECO:0000256" key="6">
    <source>
        <dbReference type="ARBA" id="ARBA00023134"/>
    </source>
</evidence>
<evidence type="ECO:0000256" key="4">
    <source>
        <dbReference type="ARBA" id="ARBA00022741"/>
    </source>
</evidence>
<evidence type="ECO:0000256" key="2">
    <source>
        <dbReference type="ARBA" id="ARBA00014900"/>
    </source>
</evidence>
<reference evidence="11 12" key="1">
    <citation type="submission" date="2024-09" db="EMBL/GenBank/DDBJ databases">
        <title>Chromosome-scale assembly of Riccia sorocarpa.</title>
        <authorList>
            <person name="Paukszto L."/>
        </authorList>
    </citation>
    <scope>NUCLEOTIDE SEQUENCE [LARGE SCALE GENOMIC DNA]</scope>
    <source>
        <strain evidence="11">LP-2024</strain>
        <tissue evidence="11">Aerial parts of the thallus</tissue>
    </source>
</reference>
<accession>A0ABD3IE07</accession>
<gene>
    <name evidence="11" type="ORF">R1sor_019977</name>
</gene>
<dbReference type="AlphaFoldDB" id="A0ABD3IE07"/>
<keyword evidence="3" id="KW-0813">Transport</keyword>
<dbReference type="InterPro" id="IPR027417">
    <property type="entry name" value="P-loop_NTPase"/>
</dbReference>
<dbReference type="SMART" id="SM00175">
    <property type="entry name" value="RAB"/>
    <property type="match status" value="1"/>
</dbReference>
<dbReference type="PROSITE" id="PS51420">
    <property type="entry name" value="RHO"/>
    <property type="match status" value="1"/>
</dbReference>
<dbReference type="SMART" id="SM00173">
    <property type="entry name" value="RAS"/>
    <property type="match status" value="1"/>
</dbReference>
<evidence type="ECO:0000256" key="7">
    <source>
        <dbReference type="ARBA" id="ARBA00023136"/>
    </source>
</evidence>
<dbReference type="PANTHER" id="PTHR47978">
    <property type="match status" value="1"/>
</dbReference>
<keyword evidence="8" id="KW-0449">Lipoprotein</keyword>
<keyword evidence="7" id="KW-0472">Membrane</keyword>
<sequence length="205" mass="22905">MRQGPPFKLVLLGDGRVGKTSMVLRYVNNVFSEKQTATIQASYLTKRVDVDGQTVTLAIWDTAGQERFHALGPIYYRDADAAVLVYDIMDKDSFSRVKGWVKELRKMANKNIVLTIAGNKSDMDRHRTVDLQDSLRYAESIGAHHFLTSAKLNAGIEEVFQDVARRVLELRKDGSQDGISSGGYRKSLVIIDDQPKQPPPSKCCS</sequence>
<evidence type="ECO:0000256" key="5">
    <source>
        <dbReference type="ARBA" id="ARBA00022927"/>
    </source>
</evidence>
<dbReference type="GO" id="GO:0015031">
    <property type="term" value="P:protein transport"/>
    <property type="evidence" value="ECO:0007669"/>
    <property type="project" value="UniProtKB-KW"/>
</dbReference>
<dbReference type="SMART" id="SM00176">
    <property type="entry name" value="RAN"/>
    <property type="match status" value="1"/>
</dbReference>
<dbReference type="SUPFAM" id="SSF52540">
    <property type="entry name" value="P-loop containing nucleoside triphosphate hydrolases"/>
    <property type="match status" value="1"/>
</dbReference>
<dbReference type="Pfam" id="PF00071">
    <property type="entry name" value="Ras"/>
    <property type="match status" value="1"/>
</dbReference>
<dbReference type="InterPro" id="IPR005225">
    <property type="entry name" value="Small_GTP-bd"/>
</dbReference>
<dbReference type="PRINTS" id="PR00449">
    <property type="entry name" value="RASTRNSFRMNG"/>
</dbReference>
<organism evidence="11 12">
    <name type="scientific">Riccia sorocarpa</name>
    <dbReference type="NCBI Taxonomy" id="122646"/>
    <lineage>
        <taxon>Eukaryota</taxon>
        <taxon>Viridiplantae</taxon>
        <taxon>Streptophyta</taxon>
        <taxon>Embryophyta</taxon>
        <taxon>Marchantiophyta</taxon>
        <taxon>Marchantiopsida</taxon>
        <taxon>Marchantiidae</taxon>
        <taxon>Marchantiales</taxon>
        <taxon>Ricciaceae</taxon>
        <taxon>Riccia</taxon>
    </lineage>
</organism>